<keyword evidence="3" id="KW-1185">Reference proteome</keyword>
<sequence>MGRPSSPIPPLHQRRGTICTSEVMRVESNTTVAPCSDQAMPPMAEAMMTTPPPQQQQPQQQSQQQQPPATIRRSYMVTSFAEPPTTMLVRASAGSLCMSSSYEDAADEPRCALSANIARGKTEMSPLHKARPGGLPLQPGGHEDERGSAAYTARATAVSRHGLRHGGRRRLRAQEAGPRRAGEAVPPDRLRQERQRLGQEVIRRPRLTDSPGSHKMPSPSFPDHLGRAFQLSSLAEACCKRRPMRSSLPKLRKNRTPMFTKEIKPLHSNQRYPAKIKSRMSSPLPITIRSSIIYEFQMELCIAAESGLNRKCS</sequence>
<feature type="region of interest" description="Disordered" evidence="1">
    <location>
        <begin position="28"/>
        <end position="71"/>
    </location>
</feature>
<dbReference type="AlphaFoldDB" id="A0AAQ4E6S6"/>
<feature type="region of interest" description="Disordered" evidence="1">
    <location>
        <begin position="158"/>
        <end position="220"/>
    </location>
</feature>
<comment type="caution">
    <text evidence="2">The sequence shown here is derived from an EMBL/GenBank/DDBJ whole genome shotgun (WGS) entry which is preliminary data.</text>
</comment>
<organism evidence="2 3">
    <name type="scientific">Amblyomma americanum</name>
    <name type="common">Lone star tick</name>
    <dbReference type="NCBI Taxonomy" id="6943"/>
    <lineage>
        <taxon>Eukaryota</taxon>
        <taxon>Metazoa</taxon>
        <taxon>Ecdysozoa</taxon>
        <taxon>Arthropoda</taxon>
        <taxon>Chelicerata</taxon>
        <taxon>Arachnida</taxon>
        <taxon>Acari</taxon>
        <taxon>Parasitiformes</taxon>
        <taxon>Ixodida</taxon>
        <taxon>Ixodoidea</taxon>
        <taxon>Ixodidae</taxon>
        <taxon>Amblyomminae</taxon>
        <taxon>Amblyomma</taxon>
    </lineage>
</organism>
<evidence type="ECO:0000256" key="1">
    <source>
        <dbReference type="SAM" id="MobiDB-lite"/>
    </source>
</evidence>
<protein>
    <submittedName>
        <fullName evidence="2">Uncharacterized protein</fullName>
    </submittedName>
</protein>
<name>A0AAQ4E6S6_AMBAM</name>
<feature type="compositionally biased region" description="Basic residues" evidence="1">
    <location>
        <begin position="161"/>
        <end position="171"/>
    </location>
</feature>
<dbReference type="Proteomes" id="UP001321473">
    <property type="component" value="Unassembled WGS sequence"/>
</dbReference>
<feature type="compositionally biased region" description="Low complexity" evidence="1">
    <location>
        <begin position="39"/>
        <end position="49"/>
    </location>
</feature>
<proteinExistence type="predicted"/>
<evidence type="ECO:0000313" key="3">
    <source>
        <dbReference type="Proteomes" id="UP001321473"/>
    </source>
</evidence>
<accession>A0AAQ4E6S6</accession>
<gene>
    <name evidence="2" type="ORF">V5799_013107</name>
</gene>
<feature type="compositionally biased region" description="Basic and acidic residues" evidence="1">
    <location>
        <begin position="177"/>
        <end position="207"/>
    </location>
</feature>
<reference evidence="2 3" key="1">
    <citation type="journal article" date="2023" name="Arcadia Sci">
        <title>De novo assembly of a long-read Amblyomma americanum tick genome.</title>
        <authorList>
            <person name="Chou S."/>
            <person name="Poskanzer K.E."/>
            <person name="Rollins M."/>
            <person name="Thuy-Boun P.S."/>
        </authorList>
    </citation>
    <scope>NUCLEOTIDE SEQUENCE [LARGE SCALE GENOMIC DNA]</scope>
    <source>
        <strain evidence="2">F_SG_1</strain>
        <tissue evidence="2">Salivary glands</tissue>
    </source>
</reference>
<dbReference type="EMBL" id="JARKHS020021166">
    <property type="protein sequence ID" value="KAK8770427.1"/>
    <property type="molecule type" value="Genomic_DNA"/>
</dbReference>
<evidence type="ECO:0000313" key="2">
    <source>
        <dbReference type="EMBL" id="KAK8770427.1"/>
    </source>
</evidence>
<feature type="compositionally biased region" description="Low complexity" evidence="1">
    <location>
        <begin position="56"/>
        <end position="68"/>
    </location>
</feature>